<evidence type="ECO:0000313" key="1">
    <source>
        <dbReference type="Ensembl" id="ENSCCRP00020110338.1"/>
    </source>
</evidence>
<accession>A0A8C2KMB0</accession>
<dbReference type="Ensembl" id="ENSCCRT00020120512.1">
    <property type="protein sequence ID" value="ENSCCRP00020110338.1"/>
    <property type="gene ID" value="ENSCCRG00020050219.1"/>
</dbReference>
<organism evidence="1 2">
    <name type="scientific">Cyprinus carpio</name>
    <name type="common">Common carp</name>
    <dbReference type="NCBI Taxonomy" id="7962"/>
    <lineage>
        <taxon>Eukaryota</taxon>
        <taxon>Metazoa</taxon>
        <taxon>Chordata</taxon>
        <taxon>Craniata</taxon>
        <taxon>Vertebrata</taxon>
        <taxon>Euteleostomi</taxon>
        <taxon>Actinopterygii</taxon>
        <taxon>Neopterygii</taxon>
        <taxon>Teleostei</taxon>
        <taxon>Ostariophysi</taxon>
        <taxon>Cypriniformes</taxon>
        <taxon>Cyprinidae</taxon>
        <taxon>Cyprininae</taxon>
        <taxon>Cyprinus</taxon>
    </lineage>
</organism>
<protein>
    <submittedName>
        <fullName evidence="1">Uncharacterized protein</fullName>
    </submittedName>
</protein>
<sequence length="154" mass="17391">MIQSSQPNSLKFTCKGFLLHLDLDFLPCLLPWRLDPFSFPKLSRPHSLIFSLFSCGRPCLVLESRTACDWQESSCISTGPVSDARKLPEIFVYILSSAPKSSTFSERVDTSNKYFCLHSGEFKRSSGTKSTNGCTVFTKSCKWRSCNHEVQLHP</sequence>
<dbReference type="Proteomes" id="UP000694701">
    <property type="component" value="Unplaced"/>
</dbReference>
<dbReference type="AlphaFoldDB" id="A0A8C2KMB0"/>
<reference evidence="1" key="1">
    <citation type="submission" date="2025-08" db="UniProtKB">
        <authorList>
            <consortium name="Ensembl"/>
        </authorList>
    </citation>
    <scope>IDENTIFICATION</scope>
</reference>
<name>A0A8C2KMB0_CYPCA</name>
<evidence type="ECO:0000313" key="2">
    <source>
        <dbReference type="Proteomes" id="UP000694701"/>
    </source>
</evidence>
<proteinExistence type="predicted"/>